<evidence type="ECO:0000259" key="3">
    <source>
        <dbReference type="Pfam" id="PF22725"/>
    </source>
</evidence>
<dbReference type="InterPro" id="IPR050463">
    <property type="entry name" value="Gfo/Idh/MocA_oxidrdct_glycsds"/>
</dbReference>
<dbReference type="InterPro" id="IPR036291">
    <property type="entry name" value="NAD(P)-bd_dom_sf"/>
</dbReference>
<organism evidence="4 5">
    <name type="scientific">Nocardioides terrae</name>
    <dbReference type="NCBI Taxonomy" id="574651"/>
    <lineage>
        <taxon>Bacteria</taxon>
        <taxon>Bacillati</taxon>
        <taxon>Actinomycetota</taxon>
        <taxon>Actinomycetes</taxon>
        <taxon>Propionibacteriales</taxon>
        <taxon>Nocardioidaceae</taxon>
        <taxon>Nocardioides</taxon>
    </lineage>
</organism>
<dbReference type="SUPFAM" id="SSF55347">
    <property type="entry name" value="Glyceraldehyde-3-phosphate dehydrogenase-like, C-terminal domain"/>
    <property type="match status" value="1"/>
</dbReference>
<dbReference type="GO" id="GO:0016491">
    <property type="term" value="F:oxidoreductase activity"/>
    <property type="evidence" value="ECO:0007669"/>
    <property type="project" value="UniProtKB-KW"/>
</dbReference>
<dbReference type="Pfam" id="PF22725">
    <property type="entry name" value="GFO_IDH_MocA_C3"/>
    <property type="match status" value="1"/>
</dbReference>
<dbReference type="EMBL" id="FOLB01000008">
    <property type="protein sequence ID" value="SFC58947.1"/>
    <property type="molecule type" value="Genomic_DNA"/>
</dbReference>
<dbReference type="RefSeq" id="WP_091124087.1">
    <property type="nucleotide sequence ID" value="NZ_FOLB01000008.1"/>
</dbReference>
<evidence type="ECO:0000313" key="4">
    <source>
        <dbReference type="EMBL" id="SFC58947.1"/>
    </source>
</evidence>
<dbReference type="InterPro" id="IPR055170">
    <property type="entry name" value="GFO_IDH_MocA-like_dom"/>
</dbReference>
<dbReference type="PANTHER" id="PTHR43818">
    <property type="entry name" value="BCDNA.GH03377"/>
    <property type="match status" value="1"/>
</dbReference>
<name>A0A1I1KDT1_9ACTN</name>
<keyword evidence="5" id="KW-1185">Reference proteome</keyword>
<accession>A0A1I1KDT1</accession>
<feature type="domain" description="Gfo/Idh/MocA-like oxidoreductase N-terminal" evidence="2">
    <location>
        <begin position="1"/>
        <end position="116"/>
    </location>
</feature>
<gene>
    <name evidence="4" type="ORF">SAMN04487968_108102</name>
</gene>
<proteinExistence type="predicted"/>
<dbReference type="Proteomes" id="UP000198832">
    <property type="component" value="Unassembled WGS sequence"/>
</dbReference>
<dbReference type="STRING" id="574651.SAMN04487968_108102"/>
<dbReference type="Gene3D" id="3.40.50.720">
    <property type="entry name" value="NAD(P)-binding Rossmann-like Domain"/>
    <property type="match status" value="1"/>
</dbReference>
<keyword evidence="1" id="KW-0560">Oxidoreductase</keyword>
<reference evidence="4 5" key="1">
    <citation type="submission" date="2016-10" db="EMBL/GenBank/DDBJ databases">
        <authorList>
            <person name="de Groot N.N."/>
        </authorList>
    </citation>
    <scope>NUCLEOTIDE SEQUENCE [LARGE SCALE GENOMIC DNA]</scope>
    <source>
        <strain evidence="4 5">CGMCC 1.7056</strain>
    </source>
</reference>
<sequence>MRFGLVGTGPWATMTHGPGLAAGSVREAELVGVWGRDAEKAATLAARLGTTAFDTYDDLLDHVDAVAFAVPPAVQADLALRAARAGKHLLLEKPIAADVEGARALREAVQDAEVASVVFFTDRFVAESRAWFDRVVETGGWQGGWMRWFSSLQEPDNPFGASPWRHERGALWDLGPHALSTLSACLGPIVSVSAFGGRGDLVNLALRHESGALSTATLTQFAPRAAEGYEAAVWGESGLSLMPPRPDSAFPQAFPTAVAELVGAASGDPHPLDVAFGARVVELIADAQAQLDAAASG</sequence>
<dbReference type="OrthoDB" id="3815872at2"/>
<feature type="domain" description="GFO/IDH/MocA-like oxidoreductase" evidence="3">
    <location>
        <begin position="157"/>
        <end position="238"/>
    </location>
</feature>
<protein>
    <submittedName>
        <fullName evidence="4">Predicted dehydrogenase</fullName>
    </submittedName>
</protein>
<dbReference type="InterPro" id="IPR000683">
    <property type="entry name" value="Gfo/Idh/MocA-like_OxRdtase_N"/>
</dbReference>
<evidence type="ECO:0000256" key="1">
    <source>
        <dbReference type="ARBA" id="ARBA00023002"/>
    </source>
</evidence>
<dbReference type="SUPFAM" id="SSF51735">
    <property type="entry name" value="NAD(P)-binding Rossmann-fold domains"/>
    <property type="match status" value="1"/>
</dbReference>
<dbReference type="PANTHER" id="PTHR43818:SF11">
    <property type="entry name" value="BCDNA.GH03377"/>
    <property type="match status" value="1"/>
</dbReference>
<evidence type="ECO:0000259" key="2">
    <source>
        <dbReference type="Pfam" id="PF01408"/>
    </source>
</evidence>
<dbReference type="GO" id="GO:0000166">
    <property type="term" value="F:nucleotide binding"/>
    <property type="evidence" value="ECO:0007669"/>
    <property type="project" value="InterPro"/>
</dbReference>
<dbReference type="Gene3D" id="3.30.360.10">
    <property type="entry name" value="Dihydrodipicolinate Reductase, domain 2"/>
    <property type="match status" value="1"/>
</dbReference>
<evidence type="ECO:0000313" key="5">
    <source>
        <dbReference type="Proteomes" id="UP000198832"/>
    </source>
</evidence>
<dbReference type="Pfam" id="PF01408">
    <property type="entry name" value="GFO_IDH_MocA"/>
    <property type="match status" value="1"/>
</dbReference>
<dbReference type="AlphaFoldDB" id="A0A1I1KDT1"/>